<dbReference type="PANTHER" id="PTHR38659:SF1">
    <property type="entry name" value="METAL DEPENDENT PHOSPHOHYDROLASE"/>
    <property type="match status" value="1"/>
</dbReference>
<organism evidence="2">
    <name type="scientific">marine sediment metagenome</name>
    <dbReference type="NCBI Taxonomy" id="412755"/>
    <lineage>
        <taxon>unclassified sequences</taxon>
        <taxon>metagenomes</taxon>
        <taxon>ecological metagenomes</taxon>
    </lineage>
</organism>
<evidence type="ECO:0000259" key="1">
    <source>
        <dbReference type="PROSITE" id="PS51831"/>
    </source>
</evidence>
<dbReference type="InterPro" id="IPR006675">
    <property type="entry name" value="HDIG_dom"/>
</dbReference>
<sequence length="178" mass="20102">MMGKYLRDVKNKNLIKHMLAVEAIMKSLAENLGEDEEKWVLTGLLHDIDYEITAKDPNMHSIVGADMLKKIGLDDELVNAVRAHNDMHKIERTTLLEKALYCVDPLTGLIVAAALIHPDKKLSSIDHNFVLHRFKEKAFARGANREQIKKCSEIGLELEEFVKLGLSAMQNISKELSL</sequence>
<feature type="domain" description="HD" evidence="1">
    <location>
        <begin position="14"/>
        <end position="109"/>
    </location>
</feature>
<dbReference type="PROSITE" id="PS51831">
    <property type="entry name" value="HD"/>
    <property type="match status" value="1"/>
</dbReference>
<reference evidence="2" key="1">
    <citation type="journal article" date="2014" name="Front. Microbiol.">
        <title>High frequency of phylogenetically diverse reductive dehalogenase-homologous genes in deep subseafloor sedimentary metagenomes.</title>
        <authorList>
            <person name="Kawai M."/>
            <person name="Futagami T."/>
            <person name="Toyoda A."/>
            <person name="Takaki Y."/>
            <person name="Nishi S."/>
            <person name="Hori S."/>
            <person name="Arai W."/>
            <person name="Tsubouchi T."/>
            <person name="Morono Y."/>
            <person name="Uchiyama I."/>
            <person name="Ito T."/>
            <person name="Fujiyama A."/>
            <person name="Inagaki F."/>
            <person name="Takami H."/>
        </authorList>
    </citation>
    <scope>NUCLEOTIDE SEQUENCE</scope>
    <source>
        <strain evidence="2">Expedition CK06-06</strain>
    </source>
</reference>
<proteinExistence type="predicted"/>
<dbReference type="Gene3D" id="1.10.3210.10">
    <property type="entry name" value="Hypothetical protein af1432"/>
    <property type="match status" value="1"/>
</dbReference>
<dbReference type="PANTHER" id="PTHR38659">
    <property type="entry name" value="METAL-DEPENDENT PHOSPHOHYDROLASE"/>
    <property type="match status" value="1"/>
</dbReference>
<dbReference type="NCBIfam" id="TIGR00277">
    <property type="entry name" value="HDIG"/>
    <property type="match status" value="1"/>
</dbReference>
<dbReference type="InterPro" id="IPR003607">
    <property type="entry name" value="HD/PDEase_dom"/>
</dbReference>
<dbReference type="SUPFAM" id="SSF109604">
    <property type="entry name" value="HD-domain/PDEase-like"/>
    <property type="match status" value="1"/>
</dbReference>
<comment type="caution">
    <text evidence="2">The sequence shown here is derived from an EMBL/GenBank/DDBJ whole genome shotgun (WGS) entry which is preliminary data.</text>
</comment>
<accession>X0Z060</accession>
<protein>
    <recommendedName>
        <fullName evidence="1">HD domain-containing protein</fullName>
    </recommendedName>
</protein>
<gene>
    <name evidence="2" type="ORF">S01H4_04208</name>
</gene>
<dbReference type="SMART" id="SM00471">
    <property type="entry name" value="HDc"/>
    <property type="match status" value="1"/>
</dbReference>
<dbReference type="InterPro" id="IPR006674">
    <property type="entry name" value="HD_domain"/>
</dbReference>
<dbReference type="AlphaFoldDB" id="X0Z060"/>
<name>X0Z060_9ZZZZ</name>
<dbReference type="CDD" id="cd00077">
    <property type="entry name" value="HDc"/>
    <property type="match status" value="1"/>
</dbReference>
<dbReference type="Pfam" id="PF01966">
    <property type="entry name" value="HD"/>
    <property type="match status" value="1"/>
</dbReference>
<evidence type="ECO:0000313" key="2">
    <source>
        <dbReference type="EMBL" id="GAG62404.1"/>
    </source>
</evidence>
<dbReference type="EMBL" id="BART01001108">
    <property type="protein sequence ID" value="GAG62404.1"/>
    <property type="molecule type" value="Genomic_DNA"/>
</dbReference>